<dbReference type="Gene3D" id="3.10.400.10">
    <property type="entry name" value="Sulfate adenylyltransferase"/>
    <property type="match status" value="1"/>
</dbReference>
<organism evidence="1 2">
    <name type="scientific">Vibrio casei</name>
    <dbReference type="NCBI Taxonomy" id="673372"/>
    <lineage>
        <taxon>Bacteria</taxon>
        <taxon>Pseudomonadati</taxon>
        <taxon>Pseudomonadota</taxon>
        <taxon>Gammaproteobacteria</taxon>
        <taxon>Vibrionales</taxon>
        <taxon>Vibrionaceae</taxon>
        <taxon>Vibrio</taxon>
    </lineage>
</organism>
<comment type="caution">
    <text evidence="1">The sequence shown here is derived from an EMBL/GenBank/DDBJ whole genome shotgun (WGS) entry which is preliminary data.</text>
</comment>
<accession>A0A368LHG9</accession>
<dbReference type="Proteomes" id="UP000252479">
    <property type="component" value="Unassembled WGS sequence"/>
</dbReference>
<dbReference type="GeneID" id="303189599"/>
<dbReference type="EMBL" id="QPGL01000002">
    <property type="protein sequence ID" value="RCS70138.1"/>
    <property type="molecule type" value="Genomic_DNA"/>
</dbReference>
<sequence length="205" mass="23535">MKTIPMIFNTEMVKALLDGRKTVTRRPIKMPMRDRDIGCELSPREVSAEIDNGLFLNSPYCIGDLIWVRETFCYSINEDGSTIDSNGNPCLSRDSELFYRASPINGLDATWTPSIHMPKSASRLTLRVTDVRIERVQDITEEQAKAEGAFCSNVNEFHNAASPSYCRAFKNIWNSIYSNWDENPYVWVVEFEVAHKNVDEVRREK</sequence>
<protein>
    <submittedName>
        <fullName evidence="1">ASCH domain-containing protein</fullName>
    </submittedName>
</protein>
<proteinExistence type="predicted"/>
<keyword evidence="2" id="KW-1185">Reference proteome</keyword>
<evidence type="ECO:0000313" key="2">
    <source>
        <dbReference type="Proteomes" id="UP000252479"/>
    </source>
</evidence>
<name>A0A368LHG9_9VIBR</name>
<dbReference type="AlphaFoldDB" id="A0A368LHG9"/>
<dbReference type="RefSeq" id="WP_086959646.1">
    <property type="nucleotide sequence ID" value="NZ_FUKS01000013.1"/>
</dbReference>
<reference evidence="1 2" key="1">
    <citation type="journal article" date="2017" name="Elife">
        <title>Extensive horizontal gene transfer in cheese-associated bacteria.</title>
        <authorList>
            <person name="Bonham K.S."/>
            <person name="Wolfe B.E."/>
            <person name="Dutton R.J."/>
        </authorList>
    </citation>
    <scope>NUCLEOTIDE SEQUENCE [LARGE SCALE GENOMIC DNA]</scope>
    <source>
        <strain evidence="1 2">JB196</strain>
    </source>
</reference>
<gene>
    <name evidence="1" type="ORF">CIK83_11770</name>
</gene>
<evidence type="ECO:0000313" key="1">
    <source>
        <dbReference type="EMBL" id="RCS70138.1"/>
    </source>
</evidence>